<sequence>MNGLALLLFGLPGVIEPAVVAFAATGFPEVADASPFGREGTVIVGVVAAVAAAVGAIVAWRGVSGPFRAATAILLGIVAALVALMAFAFLVSGTVVFVLGVLMIHTAIAVCVIGREVLRPVPARGGH</sequence>
<evidence type="ECO:0000313" key="3">
    <source>
        <dbReference type="Proteomes" id="UP000053244"/>
    </source>
</evidence>
<name>A0A101JJ91_9ACTN</name>
<organism evidence="2 3">
    <name type="scientific">Actinoplanes awajinensis subsp. mycoplanecinus</name>
    <dbReference type="NCBI Taxonomy" id="135947"/>
    <lineage>
        <taxon>Bacteria</taxon>
        <taxon>Bacillati</taxon>
        <taxon>Actinomycetota</taxon>
        <taxon>Actinomycetes</taxon>
        <taxon>Micromonosporales</taxon>
        <taxon>Micromonosporaceae</taxon>
        <taxon>Actinoplanes</taxon>
    </lineage>
</organism>
<feature type="transmembrane region" description="Helical" evidence="1">
    <location>
        <begin position="97"/>
        <end position="118"/>
    </location>
</feature>
<dbReference type="EMBL" id="LLZH01000294">
    <property type="protein sequence ID" value="KUL27784.1"/>
    <property type="molecule type" value="Genomic_DNA"/>
</dbReference>
<evidence type="ECO:0000313" key="2">
    <source>
        <dbReference type="EMBL" id="KUL27784.1"/>
    </source>
</evidence>
<keyword evidence="1" id="KW-1133">Transmembrane helix</keyword>
<reference evidence="2 3" key="1">
    <citation type="submission" date="2015-10" db="EMBL/GenBank/DDBJ databases">
        <authorList>
            <person name="Gilbert D.G."/>
        </authorList>
    </citation>
    <scope>NUCLEOTIDE SEQUENCE [LARGE SCALE GENOMIC DNA]</scope>
    <source>
        <strain evidence="2 3">NRRL B-16712</strain>
    </source>
</reference>
<comment type="caution">
    <text evidence="2">The sequence shown here is derived from an EMBL/GenBank/DDBJ whole genome shotgun (WGS) entry which is preliminary data.</text>
</comment>
<proteinExistence type="predicted"/>
<protein>
    <submittedName>
        <fullName evidence="2">Uncharacterized protein</fullName>
    </submittedName>
</protein>
<keyword evidence="3" id="KW-1185">Reference proteome</keyword>
<feature type="transmembrane region" description="Helical" evidence="1">
    <location>
        <begin position="42"/>
        <end position="60"/>
    </location>
</feature>
<keyword evidence="1" id="KW-0472">Membrane</keyword>
<keyword evidence="1" id="KW-0812">Transmembrane</keyword>
<accession>A0A101JJ91</accession>
<dbReference type="Proteomes" id="UP000053244">
    <property type="component" value="Unassembled WGS sequence"/>
</dbReference>
<evidence type="ECO:0000256" key="1">
    <source>
        <dbReference type="SAM" id="Phobius"/>
    </source>
</evidence>
<feature type="transmembrane region" description="Helical" evidence="1">
    <location>
        <begin position="72"/>
        <end position="91"/>
    </location>
</feature>
<dbReference type="AlphaFoldDB" id="A0A101JJ91"/>
<gene>
    <name evidence="2" type="ORF">ADL15_33635</name>
</gene>